<feature type="domain" description="CxC5 like cysteine cluster associated with KDZ" evidence="1">
    <location>
        <begin position="3"/>
        <end position="116"/>
    </location>
</feature>
<name>A0A5C3P0T1_9APHY</name>
<proteinExistence type="predicted"/>
<dbReference type="InParanoid" id="A0A5C3P0T1"/>
<dbReference type="Proteomes" id="UP000308197">
    <property type="component" value="Unassembled WGS sequence"/>
</dbReference>
<dbReference type="AlphaFoldDB" id="A0A5C3P0T1"/>
<reference evidence="2 3" key="1">
    <citation type="journal article" date="2019" name="Nat. Ecol. Evol.">
        <title>Megaphylogeny resolves global patterns of mushroom evolution.</title>
        <authorList>
            <person name="Varga T."/>
            <person name="Krizsan K."/>
            <person name="Foldi C."/>
            <person name="Dima B."/>
            <person name="Sanchez-Garcia M."/>
            <person name="Sanchez-Ramirez S."/>
            <person name="Szollosi G.J."/>
            <person name="Szarkandi J.G."/>
            <person name="Papp V."/>
            <person name="Albert L."/>
            <person name="Andreopoulos W."/>
            <person name="Angelini C."/>
            <person name="Antonin V."/>
            <person name="Barry K.W."/>
            <person name="Bougher N.L."/>
            <person name="Buchanan P."/>
            <person name="Buyck B."/>
            <person name="Bense V."/>
            <person name="Catcheside P."/>
            <person name="Chovatia M."/>
            <person name="Cooper J."/>
            <person name="Damon W."/>
            <person name="Desjardin D."/>
            <person name="Finy P."/>
            <person name="Geml J."/>
            <person name="Haridas S."/>
            <person name="Hughes K."/>
            <person name="Justo A."/>
            <person name="Karasinski D."/>
            <person name="Kautmanova I."/>
            <person name="Kiss B."/>
            <person name="Kocsube S."/>
            <person name="Kotiranta H."/>
            <person name="LaButti K.M."/>
            <person name="Lechner B.E."/>
            <person name="Liimatainen K."/>
            <person name="Lipzen A."/>
            <person name="Lukacs Z."/>
            <person name="Mihaltcheva S."/>
            <person name="Morgado L.N."/>
            <person name="Niskanen T."/>
            <person name="Noordeloos M.E."/>
            <person name="Ohm R.A."/>
            <person name="Ortiz-Santana B."/>
            <person name="Ovrebo C."/>
            <person name="Racz N."/>
            <person name="Riley R."/>
            <person name="Savchenko A."/>
            <person name="Shiryaev A."/>
            <person name="Soop K."/>
            <person name="Spirin V."/>
            <person name="Szebenyi C."/>
            <person name="Tomsovsky M."/>
            <person name="Tulloss R.E."/>
            <person name="Uehling J."/>
            <person name="Grigoriev I.V."/>
            <person name="Vagvolgyi C."/>
            <person name="Papp T."/>
            <person name="Martin F.M."/>
            <person name="Miettinen O."/>
            <person name="Hibbett D.S."/>
            <person name="Nagy L.G."/>
        </authorList>
    </citation>
    <scope>NUCLEOTIDE SEQUENCE [LARGE SCALE GENOMIC DNA]</scope>
    <source>
        <strain evidence="2 3">HHB13444</strain>
    </source>
</reference>
<keyword evidence="3" id="KW-1185">Reference proteome</keyword>
<dbReference type="STRING" id="1314778.A0A5C3P0T1"/>
<accession>A0A5C3P0T1</accession>
<dbReference type="Pfam" id="PF18718">
    <property type="entry name" value="CxC5"/>
    <property type="match status" value="1"/>
</dbReference>
<feature type="non-terminal residue" evidence="2">
    <location>
        <position position="150"/>
    </location>
</feature>
<dbReference type="InterPro" id="IPR041539">
    <property type="entry name" value="CxC5"/>
</dbReference>
<dbReference type="EMBL" id="ML211419">
    <property type="protein sequence ID" value="TFK83121.1"/>
    <property type="molecule type" value="Genomic_DNA"/>
</dbReference>
<evidence type="ECO:0000313" key="3">
    <source>
        <dbReference type="Proteomes" id="UP000308197"/>
    </source>
</evidence>
<sequence>AGHMLYPPVRTCDRTYCSNPKLLRHKDNPVSVTLFTLSEGVCDAVSVHLYCYACQTNYHHEFAVHKGIRSYYSGFPSAVQVSEHKFIERSVLQHFMTLHLLSWTSATNAAHIYEKSLSKLDETQLALPRYRLRTEHVWTGFIVNSLLKDA</sequence>
<evidence type="ECO:0000259" key="1">
    <source>
        <dbReference type="Pfam" id="PF18718"/>
    </source>
</evidence>
<evidence type="ECO:0000313" key="2">
    <source>
        <dbReference type="EMBL" id="TFK83121.1"/>
    </source>
</evidence>
<gene>
    <name evidence="2" type="ORF">K466DRAFT_440648</name>
</gene>
<feature type="non-terminal residue" evidence="2">
    <location>
        <position position="1"/>
    </location>
</feature>
<protein>
    <recommendedName>
        <fullName evidence="1">CxC5 like cysteine cluster associated with KDZ domain-containing protein</fullName>
    </recommendedName>
</protein>
<organism evidence="2 3">
    <name type="scientific">Polyporus arcularius HHB13444</name>
    <dbReference type="NCBI Taxonomy" id="1314778"/>
    <lineage>
        <taxon>Eukaryota</taxon>
        <taxon>Fungi</taxon>
        <taxon>Dikarya</taxon>
        <taxon>Basidiomycota</taxon>
        <taxon>Agaricomycotina</taxon>
        <taxon>Agaricomycetes</taxon>
        <taxon>Polyporales</taxon>
        <taxon>Polyporaceae</taxon>
        <taxon>Polyporus</taxon>
    </lineage>
</organism>